<dbReference type="Proteomes" id="UP000483286">
    <property type="component" value="Unassembled WGS sequence"/>
</dbReference>
<keyword evidence="1 3" id="KW-0808">Transferase</keyword>
<dbReference type="GO" id="GO:0032259">
    <property type="term" value="P:methylation"/>
    <property type="evidence" value="ECO:0007669"/>
    <property type="project" value="UniProtKB-KW"/>
</dbReference>
<dbReference type="InterPro" id="IPR041698">
    <property type="entry name" value="Methyltransf_25"/>
</dbReference>
<keyword evidence="3" id="KW-0489">Methyltransferase</keyword>
<dbReference type="InterPro" id="IPR029063">
    <property type="entry name" value="SAM-dependent_MTases_sf"/>
</dbReference>
<feature type="domain" description="Methyltransferase" evidence="2">
    <location>
        <begin position="59"/>
        <end position="153"/>
    </location>
</feature>
<dbReference type="SUPFAM" id="SSF53335">
    <property type="entry name" value="S-adenosyl-L-methionine-dependent methyltransferases"/>
    <property type="match status" value="1"/>
</dbReference>
<organism evidence="3 4">
    <name type="scientific">Deinococcus arboris</name>
    <dbReference type="NCBI Taxonomy" id="2682977"/>
    <lineage>
        <taxon>Bacteria</taxon>
        <taxon>Thermotogati</taxon>
        <taxon>Deinococcota</taxon>
        <taxon>Deinococci</taxon>
        <taxon>Deinococcales</taxon>
        <taxon>Deinococcaceae</taxon>
        <taxon>Deinococcus</taxon>
    </lineage>
</organism>
<evidence type="ECO:0000256" key="1">
    <source>
        <dbReference type="ARBA" id="ARBA00022679"/>
    </source>
</evidence>
<dbReference type="Gene3D" id="3.40.50.150">
    <property type="entry name" value="Vaccinia Virus protein VP39"/>
    <property type="match status" value="1"/>
</dbReference>
<dbReference type="CDD" id="cd02440">
    <property type="entry name" value="AdoMet_MTases"/>
    <property type="match status" value="1"/>
</dbReference>
<keyword evidence="4" id="KW-1185">Reference proteome</keyword>
<dbReference type="AlphaFoldDB" id="A0A7C9I062"/>
<dbReference type="PANTHER" id="PTHR43861">
    <property type="entry name" value="TRANS-ACONITATE 2-METHYLTRANSFERASE-RELATED"/>
    <property type="match status" value="1"/>
</dbReference>
<accession>A0A7C9I062</accession>
<dbReference type="GO" id="GO:0008168">
    <property type="term" value="F:methyltransferase activity"/>
    <property type="evidence" value="ECO:0007669"/>
    <property type="project" value="UniProtKB-KW"/>
</dbReference>
<protein>
    <submittedName>
        <fullName evidence="3">Methyltransferase domain-containing protein</fullName>
    </submittedName>
</protein>
<evidence type="ECO:0000313" key="4">
    <source>
        <dbReference type="Proteomes" id="UP000483286"/>
    </source>
</evidence>
<evidence type="ECO:0000259" key="2">
    <source>
        <dbReference type="Pfam" id="PF13649"/>
    </source>
</evidence>
<dbReference type="RefSeq" id="WP_157460264.1">
    <property type="nucleotide sequence ID" value="NZ_WQLB01000024.1"/>
</dbReference>
<proteinExistence type="predicted"/>
<dbReference type="Pfam" id="PF13649">
    <property type="entry name" value="Methyltransf_25"/>
    <property type="match status" value="1"/>
</dbReference>
<comment type="caution">
    <text evidence="3">The sequence shown here is derived from an EMBL/GenBank/DDBJ whole genome shotgun (WGS) entry which is preliminary data.</text>
</comment>
<sequence length="238" mass="25769">MTPGPSPLAHAWAFDELSTAGPEHLDAGQVAAYDARAQFDPAPDIDVLRAPGLSRQDTVLDMGAGTGTFAVAAAPLCRQVLLVEPSRAMLDAAAEKLRAAALDNVRLIEGSFLSLQVAPPVEFIFCRNALHHLPDFWKVQALRRLRAALKPGGVLRLKDIAFSFAPAQTEASLSQWLEAAAHYPPGSYTADMLATHIREEFSTFTWLLEPMLERSGFCIEQAEYSSSGVFAAYICRAA</sequence>
<evidence type="ECO:0000313" key="3">
    <source>
        <dbReference type="EMBL" id="MVN88210.1"/>
    </source>
</evidence>
<reference evidence="3 4" key="1">
    <citation type="submission" date="2019-12" db="EMBL/GenBank/DDBJ databases">
        <title>Deinococcus sp. HMF7620 Genome sequencing and assembly.</title>
        <authorList>
            <person name="Kang H."/>
            <person name="Kim H."/>
            <person name="Joh K."/>
        </authorList>
    </citation>
    <scope>NUCLEOTIDE SEQUENCE [LARGE SCALE GENOMIC DNA]</scope>
    <source>
        <strain evidence="3 4">HMF7620</strain>
    </source>
</reference>
<name>A0A7C9I062_9DEIO</name>
<dbReference type="EMBL" id="WQLB01000024">
    <property type="protein sequence ID" value="MVN88210.1"/>
    <property type="molecule type" value="Genomic_DNA"/>
</dbReference>
<gene>
    <name evidence="3" type="ORF">GO986_15780</name>
</gene>